<feature type="region of interest" description="Disordered" evidence="1">
    <location>
        <begin position="1"/>
        <end position="20"/>
    </location>
</feature>
<dbReference type="AlphaFoldDB" id="A0A0F9RKM9"/>
<sequence length="161" mass="17667">MADTPQIEGSPAEAPPEQAARRSTWIYVNRQKFPVHLPDPVDPGSFTVFPAIPDEKTTLRSGMYQTHPFFDHFTRIERSITKEIAPDYLEIRGSNVPTGPTIHDMLNMDPNAIKGFLAMLAERDPEMAANIVSSLRPGPAQASVPNPLQPTKPISQAPPGT</sequence>
<evidence type="ECO:0000256" key="1">
    <source>
        <dbReference type="SAM" id="MobiDB-lite"/>
    </source>
</evidence>
<reference evidence="2" key="1">
    <citation type="journal article" date="2015" name="Nature">
        <title>Complex archaea that bridge the gap between prokaryotes and eukaryotes.</title>
        <authorList>
            <person name="Spang A."/>
            <person name="Saw J.H."/>
            <person name="Jorgensen S.L."/>
            <person name="Zaremba-Niedzwiedzka K."/>
            <person name="Martijn J."/>
            <person name="Lind A.E."/>
            <person name="van Eijk R."/>
            <person name="Schleper C."/>
            <person name="Guy L."/>
            <person name="Ettema T.J."/>
        </authorList>
    </citation>
    <scope>NUCLEOTIDE SEQUENCE</scope>
</reference>
<evidence type="ECO:0000313" key="2">
    <source>
        <dbReference type="EMBL" id="KKN55294.1"/>
    </source>
</evidence>
<feature type="region of interest" description="Disordered" evidence="1">
    <location>
        <begin position="134"/>
        <end position="161"/>
    </location>
</feature>
<gene>
    <name evidence="2" type="ORF">LCGC14_0583850</name>
</gene>
<name>A0A0F9RKM9_9ZZZZ</name>
<dbReference type="EMBL" id="LAZR01000891">
    <property type="protein sequence ID" value="KKN55294.1"/>
    <property type="molecule type" value="Genomic_DNA"/>
</dbReference>
<accession>A0A0F9RKM9</accession>
<comment type="caution">
    <text evidence="2">The sequence shown here is derived from an EMBL/GenBank/DDBJ whole genome shotgun (WGS) entry which is preliminary data.</text>
</comment>
<organism evidence="2">
    <name type="scientific">marine sediment metagenome</name>
    <dbReference type="NCBI Taxonomy" id="412755"/>
    <lineage>
        <taxon>unclassified sequences</taxon>
        <taxon>metagenomes</taxon>
        <taxon>ecological metagenomes</taxon>
    </lineage>
</organism>
<proteinExistence type="predicted"/>
<protein>
    <submittedName>
        <fullName evidence="2">Uncharacterized protein</fullName>
    </submittedName>
</protein>